<reference evidence="1 2" key="1">
    <citation type="journal article" date="2024" name="Ann. Entomol. Soc. Am.">
        <title>Genomic analyses of the southern and eastern yellowjacket wasps (Hymenoptera: Vespidae) reveal evolutionary signatures of social life.</title>
        <authorList>
            <person name="Catto M.A."/>
            <person name="Caine P.B."/>
            <person name="Orr S.E."/>
            <person name="Hunt B.G."/>
            <person name="Goodisman M.A.D."/>
        </authorList>
    </citation>
    <scope>NUCLEOTIDE SEQUENCE [LARGE SCALE GENOMIC DNA]</scope>
    <source>
        <strain evidence="1">232</strain>
        <tissue evidence="1">Head and thorax</tissue>
    </source>
</reference>
<gene>
    <name evidence="1" type="ORF">V1477_003064</name>
</gene>
<accession>A0ABD2CTG9</accession>
<name>A0ABD2CTG9_VESMC</name>
<keyword evidence="2" id="KW-1185">Reference proteome</keyword>
<protein>
    <submittedName>
        <fullName evidence="1">Uncharacterized protein</fullName>
    </submittedName>
</protein>
<sequence length="200" mass="22523">MLVEVVKCRITVSPRVSRSSNLHAVGPGSAVLVIYRFLSNLQVFLSKWLHISRFFQEHVHRIPTKFQIEINYHSFSRVSPLGWALGRGLLCGSPSFNTEKSCSIFVLWFLHGTPRTRIRVTVIPTLTGVSGAIKSSRGLRFTEPRIFDHAGHANFRVESPLAVGPQMQQPPRGGTWVGSTCNISKSIFKLYLKFITKLYI</sequence>
<proteinExistence type="predicted"/>
<evidence type="ECO:0000313" key="2">
    <source>
        <dbReference type="Proteomes" id="UP001607303"/>
    </source>
</evidence>
<dbReference type="EMBL" id="JAYRBN010000031">
    <property type="protein sequence ID" value="KAL2748421.1"/>
    <property type="molecule type" value="Genomic_DNA"/>
</dbReference>
<dbReference type="AlphaFoldDB" id="A0ABD2CTG9"/>
<evidence type="ECO:0000313" key="1">
    <source>
        <dbReference type="EMBL" id="KAL2748421.1"/>
    </source>
</evidence>
<organism evidence="1 2">
    <name type="scientific">Vespula maculifrons</name>
    <name type="common">Eastern yellow jacket</name>
    <name type="synonym">Wasp</name>
    <dbReference type="NCBI Taxonomy" id="7453"/>
    <lineage>
        <taxon>Eukaryota</taxon>
        <taxon>Metazoa</taxon>
        <taxon>Ecdysozoa</taxon>
        <taxon>Arthropoda</taxon>
        <taxon>Hexapoda</taxon>
        <taxon>Insecta</taxon>
        <taxon>Pterygota</taxon>
        <taxon>Neoptera</taxon>
        <taxon>Endopterygota</taxon>
        <taxon>Hymenoptera</taxon>
        <taxon>Apocrita</taxon>
        <taxon>Aculeata</taxon>
        <taxon>Vespoidea</taxon>
        <taxon>Vespidae</taxon>
        <taxon>Vespinae</taxon>
        <taxon>Vespula</taxon>
    </lineage>
</organism>
<comment type="caution">
    <text evidence="1">The sequence shown here is derived from an EMBL/GenBank/DDBJ whole genome shotgun (WGS) entry which is preliminary data.</text>
</comment>
<dbReference type="Proteomes" id="UP001607303">
    <property type="component" value="Unassembled WGS sequence"/>
</dbReference>